<sequence length="247" mass="28082">MSAIIEFSGKMEAFGAQTLGKSIFRRYALAYKGLKFRTIWVEFPDIESMCRKLGVLPTATRRDGSPWYTLPAIYDPSTGVALSESFLIAEYLDKQYPDSPRLMPDGTIALHTAFNEAFKAKLGAVVRFVLPKLPGILNPVSAEFIERTRAAEIGMPLEEFYPRPEAREGIWRKVEEDYSAVAGWPDEQDKWFMADNVSFADLMVAGRLKFFKVIFGEDSDEWKSIASLGRGRFGRMLEDLEKYECRD</sequence>
<accession>A0AAW0CYZ0</accession>
<dbReference type="Pfam" id="PF13409">
    <property type="entry name" value="GST_N_2"/>
    <property type="match status" value="1"/>
</dbReference>
<evidence type="ECO:0000313" key="3">
    <source>
        <dbReference type="Proteomes" id="UP001383192"/>
    </source>
</evidence>
<gene>
    <name evidence="2" type="ORF">VNI00_008780</name>
</gene>
<evidence type="ECO:0000313" key="2">
    <source>
        <dbReference type="EMBL" id="KAK7043042.1"/>
    </source>
</evidence>
<dbReference type="EMBL" id="JAYKXP010000030">
    <property type="protein sequence ID" value="KAK7043042.1"/>
    <property type="molecule type" value="Genomic_DNA"/>
</dbReference>
<dbReference type="Gene3D" id="3.40.30.10">
    <property type="entry name" value="Glutaredoxin"/>
    <property type="match status" value="1"/>
</dbReference>
<proteinExistence type="predicted"/>
<dbReference type="Proteomes" id="UP001383192">
    <property type="component" value="Unassembled WGS sequence"/>
</dbReference>
<dbReference type="InterPro" id="IPR036249">
    <property type="entry name" value="Thioredoxin-like_sf"/>
</dbReference>
<name>A0AAW0CYZ0_9AGAR</name>
<organism evidence="2 3">
    <name type="scientific">Paramarasmius palmivorus</name>
    <dbReference type="NCBI Taxonomy" id="297713"/>
    <lineage>
        <taxon>Eukaryota</taxon>
        <taxon>Fungi</taxon>
        <taxon>Dikarya</taxon>
        <taxon>Basidiomycota</taxon>
        <taxon>Agaricomycotina</taxon>
        <taxon>Agaricomycetes</taxon>
        <taxon>Agaricomycetidae</taxon>
        <taxon>Agaricales</taxon>
        <taxon>Marasmiineae</taxon>
        <taxon>Marasmiaceae</taxon>
        <taxon>Paramarasmius</taxon>
    </lineage>
</organism>
<dbReference type="Gene3D" id="1.20.1050.10">
    <property type="match status" value="1"/>
</dbReference>
<dbReference type="InterPro" id="IPR004045">
    <property type="entry name" value="Glutathione_S-Trfase_N"/>
</dbReference>
<dbReference type="PROSITE" id="PS50404">
    <property type="entry name" value="GST_NTER"/>
    <property type="match status" value="1"/>
</dbReference>
<evidence type="ECO:0000259" key="1">
    <source>
        <dbReference type="PROSITE" id="PS50404"/>
    </source>
</evidence>
<comment type="caution">
    <text evidence="2">The sequence shown here is derived from an EMBL/GenBank/DDBJ whole genome shotgun (WGS) entry which is preliminary data.</text>
</comment>
<keyword evidence="3" id="KW-1185">Reference proteome</keyword>
<reference evidence="2 3" key="1">
    <citation type="submission" date="2024-01" db="EMBL/GenBank/DDBJ databases">
        <title>A draft genome for a cacao thread blight-causing isolate of Paramarasmius palmivorus.</title>
        <authorList>
            <person name="Baruah I.K."/>
            <person name="Bukari Y."/>
            <person name="Amoako-Attah I."/>
            <person name="Meinhardt L.W."/>
            <person name="Bailey B.A."/>
            <person name="Cohen S.P."/>
        </authorList>
    </citation>
    <scope>NUCLEOTIDE SEQUENCE [LARGE SCALE GENOMIC DNA]</scope>
    <source>
        <strain evidence="2 3">GH-12</strain>
    </source>
</reference>
<dbReference type="Pfam" id="PF22041">
    <property type="entry name" value="GST_C_7"/>
    <property type="match status" value="1"/>
</dbReference>
<dbReference type="InterPro" id="IPR054416">
    <property type="entry name" value="GST_UstS-like_C"/>
</dbReference>
<protein>
    <recommendedName>
        <fullName evidence="1">GST N-terminal domain-containing protein</fullName>
    </recommendedName>
</protein>
<dbReference type="AlphaFoldDB" id="A0AAW0CYZ0"/>
<dbReference type="SUPFAM" id="SSF52833">
    <property type="entry name" value="Thioredoxin-like"/>
    <property type="match status" value="1"/>
</dbReference>
<feature type="domain" description="GST N-terminal" evidence="1">
    <location>
        <begin position="9"/>
        <end position="100"/>
    </location>
</feature>